<accession>A0A931N9U9</accession>
<dbReference type="InterPro" id="IPR027417">
    <property type="entry name" value="P-loop_NTPase"/>
</dbReference>
<reference evidence="3" key="1">
    <citation type="submission" date="2020-12" db="EMBL/GenBank/DDBJ databases">
        <title>The genome sequence of Inhella sp. 4Y17.</title>
        <authorList>
            <person name="Liu Y."/>
        </authorList>
    </citation>
    <scope>NUCLEOTIDE SEQUENCE</scope>
    <source>
        <strain evidence="3">4Y10</strain>
    </source>
</reference>
<proteinExistence type="inferred from homology"/>
<dbReference type="PROSITE" id="PS00662">
    <property type="entry name" value="T2SP_E"/>
    <property type="match status" value="1"/>
</dbReference>
<gene>
    <name evidence="3" type="ORF">I7X43_02775</name>
</gene>
<dbReference type="GO" id="GO:0005524">
    <property type="term" value="F:ATP binding"/>
    <property type="evidence" value="ECO:0007669"/>
    <property type="project" value="InterPro"/>
</dbReference>
<keyword evidence="4" id="KW-1185">Reference proteome</keyword>
<name>A0A931N9U9_9BURK</name>
<dbReference type="PANTHER" id="PTHR30486">
    <property type="entry name" value="TWITCHING MOTILITY PROTEIN PILT"/>
    <property type="match status" value="1"/>
</dbReference>
<dbReference type="InterPro" id="IPR001482">
    <property type="entry name" value="T2SS/T4SS_dom"/>
</dbReference>
<dbReference type="CDD" id="cd01131">
    <property type="entry name" value="PilT"/>
    <property type="match status" value="1"/>
</dbReference>
<dbReference type="Gene3D" id="3.40.50.300">
    <property type="entry name" value="P-loop containing nucleotide triphosphate hydrolases"/>
    <property type="match status" value="1"/>
</dbReference>
<comment type="similarity">
    <text evidence="1">Belongs to the GSP E family.</text>
</comment>
<sequence length="355" mass="38837">MVEQGASDLFLSVGAPPSLKIQGVVRPLKLPPLTPMSAKALAYSMMREAQIREFEDTLECDLATNIEGLGRFRFNVYLQRGEVAMVVRYISAEIPSLEALHLPAHLKDLALLKRGLVLVVGAAGSGKSTTLAALVDYRNRTESGHILTVEDPIEFVHTHKASVVDQREVGLDTRSFESALLHAMREAPDVIVIGEIRDAMTMRQALAYAETGHLCMSTLHANNANQAIDRILNFFPEGARHQALVDLSLNLRGVIGQRLIPGASGDRVPAVEILLQSPYVSDLILKGEIDLLKDAMAHSNEMGMQTFDQALFELIRSGQITQQQGLDHADSRTDLSLRLRLTEGLMPDSSGLQMG</sequence>
<evidence type="ECO:0000313" key="4">
    <source>
        <dbReference type="Proteomes" id="UP000620139"/>
    </source>
</evidence>
<dbReference type="Gene3D" id="3.30.450.90">
    <property type="match status" value="1"/>
</dbReference>
<evidence type="ECO:0000259" key="2">
    <source>
        <dbReference type="PROSITE" id="PS00662"/>
    </source>
</evidence>
<dbReference type="SUPFAM" id="SSF52540">
    <property type="entry name" value="P-loop containing nucleoside triphosphate hydrolases"/>
    <property type="match status" value="1"/>
</dbReference>
<dbReference type="InterPro" id="IPR006321">
    <property type="entry name" value="PilT/PilU"/>
</dbReference>
<dbReference type="Proteomes" id="UP000620139">
    <property type="component" value="Unassembled WGS sequence"/>
</dbReference>
<organism evidence="3 4">
    <name type="scientific">Inhella gelatinilytica</name>
    <dbReference type="NCBI Taxonomy" id="2795030"/>
    <lineage>
        <taxon>Bacteria</taxon>
        <taxon>Pseudomonadati</taxon>
        <taxon>Pseudomonadota</taxon>
        <taxon>Betaproteobacteria</taxon>
        <taxon>Burkholderiales</taxon>
        <taxon>Sphaerotilaceae</taxon>
        <taxon>Inhella</taxon>
    </lineage>
</organism>
<evidence type="ECO:0000256" key="1">
    <source>
        <dbReference type="ARBA" id="ARBA00006611"/>
    </source>
</evidence>
<dbReference type="InterPro" id="IPR050921">
    <property type="entry name" value="T4SS_GSP_E_ATPase"/>
</dbReference>
<feature type="domain" description="Bacterial type II secretion system protein E" evidence="2">
    <location>
        <begin position="184"/>
        <end position="198"/>
    </location>
</feature>
<dbReference type="NCBIfam" id="TIGR01420">
    <property type="entry name" value="pilT_fam"/>
    <property type="match status" value="1"/>
</dbReference>
<protein>
    <submittedName>
        <fullName evidence="3">PilT/PilU family type 4a pilus ATPase</fullName>
    </submittedName>
</protein>
<dbReference type="PANTHER" id="PTHR30486:SF12">
    <property type="entry name" value="TYPE IV PILUS ATPASE PILU"/>
    <property type="match status" value="1"/>
</dbReference>
<dbReference type="AlphaFoldDB" id="A0A931N9U9"/>
<dbReference type="Pfam" id="PF00437">
    <property type="entry name" value="T2SSE"/>
    <property type="match status" value="1"/>
</dbReference>
<comment type="caution">
    <text evidence="3">The sequence shown here is derived from an EMBL/GenBank/DDBJ whole genome shotgun (WGS) entry which is preliminary data.</text>
</comment>
<dbReference type="GO" id="GO:0016887">
    <property type="term" value="F:ATP hydrolysis activity"/>
    <property type="evidence" value="ECO:0007669"/>
    <property type="project" value="InterPro"/>
</dbReference>
<evidence type="ECO:0000313" key="3">
    <source>
        <dbReference type="EMBL" id="MBH9551763.1"/>
    </source>
</evidence>
<dbReference type="EMBL" id="JAEDAL010000001">
    <property type="protein sequence ID" value="MBH9551763.1"/>
    <property type="molecule type" value="Genomic_DNA"/>
</dbReference>